<dbReference type="RefSeq" id="WP_311673282.1">
    <property type="nucleotide sequence ID" value="NZ_JAVREQ010000008.1"/>
</dbReference>
<reference evidence="3" key="1">
    <citation type="submission" date="2023-07" db="EMBL/GenBank/DDBJ databases">
        <title>30 novel species of actinomycetes from the DSMZ collection.</title>
        <authorList>
            <person name="Nouioui I."/>
        </authorList>
    </citation>
    <scope>NUCLEOTIDE SEQUENCE [LARGE SCALE GENOMIC DNA]</scope>
    <source>
        <strain evidence="3">DSM 42041</strain>
    </source>
</reference>
<keyword evidence="3" id="KW-1185">Reference proteome</keyword>
<dbReference type="InterPro" id="IPR015330">
    <property type="entry name" value="DNA_primase/pol_bifunc_N"/>
</dbReference>
<dbReference type="Proteomes" id="UP001183414">
    <property type="component" value="Unassembled WGS sequence"/>
</dbReference>
<gene>
    <name evidence="2" type="ORF">RM572_11075</name>
</gene>
<dbReference type="Pfam" id="PF09250">
    <property type="entry name" value="Prim-Pol"/>
    <property type="match status" value="1"/>
</dbReference>
<sequence>MAEYAARYAEERHWDVFPGTWLERVDGSPVLRCSCGDARCEAPGAHPLDGRWSGDATGSATAARRMWAKVPHASVLLPTGRTFDAVDVPETAGCLALARMERLALPLGPVTSTPDGRMLFLVLPGAAKKVPALVRGLGWSPGALDLATRGEGGWIAAPPTRMGTKGSVQWACAPTAANRWLPDVEEIVAPLAYAAGREAATARAS</sequence>
<dbReference type="EMBL" id="JAVREQ010000008">
    <property type="protein sequence ID" value="MDT0379308.1"/>
    <property type="molecule type" value="Genomic_DNA"/>
</dbReference>
<evidence type="ECO:0000259" key="1">
    <source>
        <dbReference type="SMART" id="SM00943"/>
    </source>
</evidence>
<protein>
    <submittedName>
        <fullName evidence="2">Bifunctional DNA primase/polymerase</fullName>
    </submittedName>
</protein>
<proteinExistence type="predicted"/>
<accession>A0ABU2NUP2</accession>
<evidence type="ECO:0000313" key="3">
    <source>
        <dbReference type="Proteomes" id="UP001183414"/>
    </source>
</evidence>
<feature type="domain" description="DNA primase/polymerase bifunctional N-terminal" evidence="1">
    <location>
        <begin position="5"/>
        <end position="188"/>
    </location>
</feature>
<dbReference type="SMART" id="SM00943">
    <property type="entry name" value="Prim-Pol"/>
    <property type="match status" value="1"/>
</dbReference>
<name>A0ABU2NUP2_9ACTN</name>
<organism evidence="2 3">
    <name type="scientific">Streptomyces hazeniae</name>
    <dbReference type="NCBI Taxonomy" id="3075538"/>
    <lineage>
        <taxon>Bacteria</taxon>
        <taxon>Bacillati</taxon>
        <taxon>Actinomycetota</taxon>
        <taxon>Actinomycetes</taxon>
        <taxon>Kitasatosporales</taxon>
        <taxon>Streptomycetaceae</taxon>
        <taxon>Streptomyces</taxon>
    </lineage>
</organism>
<evidence type="ECO:0000313" key="2">
    <source>
        <dbReference type="EMBL" id="MDT0379308.1"/>
    </source>
</evidence>
<comment type="caution">
    <text evidence="2">The sequence shown here is derived from an EMBL/GenBank/DDBJ whole genome shotgun (WGS) entry which is preliminary data.</text>
</comment>